<dbReference type="OrthoDB" id="3232711at2759"/>
<accession>V2Y003</accession>
<dbReference type="Proteomes" id="UP000017559">
    <property type="component" value="Unassembled WGS sequence"/>
</dbReference>
<dbReference type="HOGENOM" id="CLU_003703_0_0_1"/>
<evidence type="ECO:0000313" key="2">
    <source>
        <dbReference type="Proteomes" id="UP000017559"/>
    </source>
</evidence>
<name>V2Y003_MONRO</name>
<dbReference type="EMBL" id="AWSO01001182">
    <property type="protein sequence ID" value="ESK84974.1"/>
    <property type="molecule type" value="Genomic_DNA"/>
</dbReference>
<dbReference type="AlphaFoldDB" id="V2Y003"/>
<comment type="caution">
    <text evidence="1">The sequence shown here is derived from an EMBL/GenBank/DDBJ whole genome shotgun (WGS) entry which is preliminary data.</text>
</comment>
<evidence type="ECO:0000313" key="1">
    <source>
        <dbReference type="EMBL" id="ESK84974.1"/>
    </source>
</evidence>
<proteinExistence type="predicted"/>
<sequence length="413" mass="47128">MVKKQLAEEDHKKAAAGESISTSTVSSMIIEGLEIEDMQRAIHSIAIQSKHTVYQETSIQQHQMNLLNQMQCFHKTQCLHIPQLAIYLPCLSSTQALSTPKKVTVVLPSTLDQQTHLKICSKEVVELEEHLRHVQAVESLARLQMHLHSRAITHKHVSNLAHSQTIQTQHKTLRDQLKLRIKTVKETYHGARAALLELRGLGEWTGVLQELKEEDICAIGESLLQNEKKEQYRKAQELTGVSEDAIQGYLGRTVNVATVPINPILACGESRSLQLSWIWYTTGEIASKASTKVKNQEEASIEEILVSFCEWKALWWREQIRKRVDVERSLAEGLCAYAMEHMSAETNQAAMWTDQWDPLQKWVEIILQCLDNPKVDLESVLKRMEMLEVEIDLRTEAQADEETHGEFEEHGMF</sequence>
<gene>
    <name evidence="1" type="ORF">Moror_9208</name>
</gene>
<protein>
    <submittedName>
        <fullName evidence="1">Uncharacterized protein</fullName>
    </submittedName>
</protein>
<dbReference type="STRING" id="1381753.V2Y003"/>
<dbReference type="KEGG" id="mrr:Moror_9208"/>
<organism evidence="1 2">
    <name type="scientific">Moniliophthora roreri (strain MCA 2997)</name>
    <name type="common">Cocoa frosty pod rot fungus</name>
    <name type="synonym">Crinipellis roreri</name>
    <dbReference type="NCBI Taxonomy" id="1381753"/>
    <lineage>
        <taxon>Eukaryota</taxon>
        <taxon>Fungi</taxon>
        <taxon>Dikarya</taxon>
        <taxon>Basidiomycota</taxon>
        <taxon>Agaricomycotina</taxon>
        <taxon>Agaricomycetes</taxon>
        <taxon>Agaricomycetidae</taxon>
        <taxon>Agaricales</taxon>
        <taxon>Marasmiineae</taxon>
        <taxon>Marasmiaceae</taxon>
        <taxon>Moniliophthora</taxon>
    </lineage>
</organism>
<keyword evidence="2" id="KW-1185">Reference proteome</keyword>
<reference evidence="1 2" key="1">
    <citation type="journal article" date="2014" name="BMC Genomics">
        <title>Genome and secretome analysis of the hemibiotrophic fungal pathogen, Moniliophthora roreri, which causes frosty pod rot disease of cacao: mechanisms of the biotrophic and necrotrophic phases.</title>
        <authorList>
            <person name="Meinhardt L.W."/>
            <person name="Costa G.G.L."/>
            <person name="Thomazella D.P.T."/>
            <person name="Teixeira P.J.P.L."/>
            <person name="Carazzolle M.F."/>
            <person name="Schuster S.C."/>
            <person name="Carlson J.E."/>
            <person name="Guiltinan M.J."/>
            <person name="Mieczkowski P."/>
            <person name="Farmer A."/>
            <person name="Ramaraj T."/>
            <person name="Crozier J."/>
            <person name="Davis R.E."/>
            <person name="Shao J."/>
            <person name="Melnick R.L."/>
            <person name="Pereira G.A.G."/>
            <person name="Bailey B.A."/>
        </authorList>
    </citation>
    <scope>NUCLEOTIDE SEQUENCE [LARGE SCALE GENOMIC DNA]</scope>
    <source>
        <strain evidence="1 2">MCA 2997</strain>
    </source>
</reference>